<name>A0A5B8RB16_9ZZZZ</name>
<dbReference type="Pfam" id="PF02625">
    <property type="entry name" value="XdhC_CoxI"/>
    <property type="match status" value="1"/>
</dbReference>
<protein>
    <recommendedName>
        <fullName evidence="4">Xanthine dehydrogenase accessory protein XdhC</fullName>
    </recommendedName>
</protein>
<evidence type="ECO:0000259" key="2">
    <source>
        <dbReference type="Pfam" id="PF13478"/>
    </source>
</evidence>
<gene>
    <name evidence="3" type="ORF">KBTEX_00167</name>
</gene>
<evidence type="ECO:0000313" key="3">
    <source>
        <dbReference type="EMBL" id="QEA03867.1"/>
    </source>
</evidence>
<proteinExistence type="predicted"/>
<evidence type="ECO:0008006" key="4">
    <source>
        <dbReference type="Google" id="ProtNLM"/>
    </source>
</evidence>
<dbReference type="Pfam" id="PF13478">
    <property type="entry name" value="XdhC_C"/>
    <property type="match status" value="1"/>
</dbReference>
<dbReference type="PANTHER" id="PTHR30388">
    <property type="entry name" value="ALDEHYDE OXIDOREDUCTASE MOLYBDENUM COFACTOR ASSEMBLY PROTEIN"/>
    <property type="match status" value="1"/>
</dbReference>
<reference evidence="3" key="1">
    <citation type="submission" date="2019-06" db="EMBL/GenBank/DDBJ databases">
        <authorList>
            <person name="Murdoch R.W."/>
            <person name="Fathepure B."/>
        </authorList>
    </citation>
    <scope>NUCLEOTIDE SEQUENCE</scope>
</reference>
<organism evidence="3">
    <name type="scientific">uncultured organism</name>
    <dbReference type="NCBI Taxonomy" id="155900"/>
    <lineage>
        <taxon>unclassified sequences</taxon>
        <taxon>environmental samples</taxon>
    </lineage>
</organism>
<dbReference type="PANTHER" id="PTHR30388:SF6">
    <property type="entry name" value="XANTHINE DEHYDROGENASE SUBUNIT A-RELATED"/>
    <property type="match status" value="1"/>
</dbReference>
<sequence length="261" mass="27465">MSHWSERLAGHYRADEACVVVTLVAIEGSSPREPGAKMLVTAEGASGTLGGGTVEHLAQERAREILAAGAGNIDGPALESFTLNDAIDQACGGRMSLLFEPVWPAAFRIGLFGAGHVGQALVRVLADVPCRIHWVDSRPGMFPEAVPGVAEPVLAEQPEKEVESLPDGAFVIAMTHSHDIDLEIVDAALRAGRFPFVGTIGSKTKRARFRSRLAERGLDEATIDGLTIPIGLPGVGGKRPAEIGVAVAAQLLQWRDAGGRS</sequence>
<feature type="domain" description="XdhC- CoxI" evidence="1">
    <location>
        <begin position="13"/>
        <end position="70"/>
    </location>
</feature>
<dbReference type="EMBL" id="MN079076">
    <property type="protein sequence ID" value="QEA03867.1"/>
    <property type="molecule type" value="Genomic_DNA"/>
</dbReference>
<evidence type="ECO:0000259" key="1">
    <source>
        <dbReference type="Pfam" id="PF02625"/>
    </source>
</evidence>
<dbReference type="InterPro" id="IPR027051">
    <property type="entry name" value="XdhC_Rossmann_dom"/>
</dbReference>
<feature type="domain" description="XdhC Rossmann" evidence="2">
    <location>
        <begin position="111"/>
        <end position="251"/>
    </location>
</feature>
<dbReference type="SUPFAM" id="SSF51735">
    <property type="entry name" value="NAD(P)-binding Rossmann-fold domains"/>
    <property type="match status" value="1"/>
</dbReference>
<accession>A0A5B8RB16</accession>
<dbReference type="NCBIfam" id="TIGR02964">
    <property type="entry name" value="xanthine_xdhC"/>
    <property type="match status" value="1"/>
</dbReference>
<dbReference type="InterPro" id="IPR014308">
    <property type="entry name" value="Xanthine_DH_XdhC"/>
</dbReference>
<dbReference type="InterPro" id="IPR003777">
    <property type="entry name" value="XdhC_CoxI"/>
</dbReference>
<dbReference type="AlphaFoldDB" id="A0A5B8RB16"/>
<dbReference type="Gene3D" id="3.40.50.720">
    <property type="entry name" value="NAD(P)-binding Rossmann-like Domain"/>
    <property type="match status" value="1"/>
</dbReference>
<dbReference type="InterPro" id="IPR052698">
    <property type="entry name" value="MoCofactor_Util/Proc"/>
</dbReference>
<dbReference type="InterPro" id="IPR036291">
    <property type="entry name" value="NAD(P)-bd_dom_sf"/>
</dbReference>